<gene>
    <name evidence="2" type="ORF">EGW08_018893</name>
</gene>
<organism evidence="2 3">
    <name type="scientific">Elysia chlorotica</name>
    <name type="common">Eastern emerald elysia</name>
    <name type="synonym">Sea slug</name>
    <dbReference type="NCBI Taxonomy" id="188477"/>
    <lineage>
        <taxon>Eukaryota</taxon>
        <taxon>Metazoa</taxon>
        <taxon>Spiralia</taxon>
        <taxon>Lophotrochozoa</taxon>
        <taxon>Mollusca</taxon>
        <taxon>Gastropoda</taxon>
        <taxon>Heterobranchia</taxon>
        <taxon>Euthyneura</taxon>
        <taxon>Panpulmonata</taxon>
        <taxon>Sacoglossa</taxon>
        <taxon>Placobranchoidea</taxon>
        <taxon>Plakobranchidae</taxon>
        <taxon>Elysia</taxon>
    </lineage>
</organism>
<feature type="non-terminal residue" evidence="2">
    <location>
        <position position="138"/>
    </location>
</feature>
<dbReference type="OrthoDB" id="10344764at2759"/>
<feature type="chain" id="PRO_5018781206" evidence="1">
    <location>
        <begin position="19"/>
        <end position="138"/>
    </location>
</feature>
<evidence type="ECO:0000313" key="3">
    <source>
        <dbReference type="Proteomes" id="UP000271974"/>
    </source>
</evidence>
<dbReference type="Proteomes" id="UP000271974">
    <property type="component" value="Unassembled WGS sequence"/>
</dbReference>
<feature type="signal peptide" evidence="1">
    <location>
        <begin position="1"/>
        <end position="18"/>
    </location>
</feature>
<comment type="caution">
    <text evidence="2">The sequence shown here is derived from an EMBL/GenBank/DDBJ whole genome shotgun (WGS) entry which is preliminary data.</text>
</comment>
<dbReference type="EMBL" id="RQTK01000947">
    <property type="protein sequence ID" value="RUS73341.1"/>
    <property type="molecule type" value="Genomic_DNA"/>
</dbReference>
<protein>
    <submittedName>
        <fullName evidence="2">Uncharacterized protein</fullName>
    </submittedName>
</protein>
<sequence>MTLSVTAMFVLAIGLAASEKVCFPPKAEYKILTMVSLDDLYMACDYDEGRVIITPANDTNGDMWTMVDLKNKKTYFQPREGKCMFKECPGSEMTEKCLPENAQFLKTIDGHDLYGMTSTAGISWVLGVTKIEGSDLYH</sequence>
<proteinExistence type="predicted"/>
<keyword evidence="3" id="KW-1185">Reference proteome</keyword>
<name>A0A3S0ZR45_ELYCH</name>
<evidence type="ECO:0000313" key="2">
    <source>
        <dbReference type="EMBL" id="RUS73341.1"/>
    </source>
</evidence>
<dbReference type="AlphaFoldDB" id="A0A3S0ZR45"/>
<keyword evidence="1" id="KW-0732">Signal</keyword>
<reference evidence="2 3" key="1">
    <citation type="submission" date="2019-01" db="EMBL/GenBank/DDBJ databases">
        <title>A draft genome assembly of the solar-powered sea slug Elysia chlorotica.</title>
        <authorList>
            <person name="Cai H."/>
            <person name="Li Q."/>
            <person name="Fang X."/>
            <person name="Li J."/>
            <person name="Curtis N.E."/>
            <person name="Altenburger A."/>
            <person name="Shibata T."/>
            <person name="Feng M."/>
            <person name="Maeda T."/>
            <person name="Schwartz J.A."/>
            <person name="Shigenobu S."/>
            <person name="Lundholm N."/>
            <person name="Nishiyama T."/>
            <person name="Yang H."/>
            <person name="Hasebe M."/>
            <person name="Li S."/>
            <person name="Pierce S.K."/>
            <person name="Wang J."/>
        </authorList>
    </citation>
    <scope>NUCLEOTIDE SEQUENCE [LARGE SCALE GENOMIC DNA]</scope>
    <source>
        <strain evidence="2">EC2010</strain>
        <tissue evidence="2">Whole organism of an adult</tissue>
    </source>
</reference>
<accession>A0A3S0ZR45</accession>
<evidence type="ECO:0000256" key="1">
    <source>
        <dbReference type="SAM" id="SignalP"/>
    </source>
</evidence>